<sequence length="31" mass="3739">MIEDRLTKEILNTLLRNGADFSEIFIQRRVF</sequence>
<evidence type="ECO:0000313" key="1">
    <source>
        <dbReference type="EMBL" id="GAH08123.1"/>
    </source>
</evidence>
<organism evidence="1">
    <name type="scientific">marine sediment metagenome</name>
    <dbReference type="NCBI Taxonomy" id="412755"/>
    <lineage>
        <taxon>unclassified sequences</taxon>
        <taxon>metagenomes</taxon>
        <taxon>ecological metagenomes</taxon>
    </lineage>
</organism>
<comment type="caution">
    <text evidence="1">The sequence shown here is derived from an EMBL/GenBank/DDBJ whole genome shotgun (WGS) entry which is preliminary data.</text>
</comment>
<proteinExistence type="predicted"/>
<dbReference type="AlphaFoldDB" id="X1EHJ8"/>
<dbReference type="EMBL" id="BART01032174">
    <property type="protein sequence ID" value="GAH08123.1"/>
    <property type="molecule type" value="Genomic_DNA"/>
</dbReference>
<feature type="non-terminal residue" evidence="1">
    <location>
        <position position="31"/>
    </location>
</feature>
<protein>
    <submittedName>
        <fullName evidence="1">Uncharacterized protein</fullName>
    </submittedName>
</protein>
<gene>
    <name evidence="1" type="ORF">S01H4_55689</name>
</gene>
<reference evidence="1" key="1">
    <citation type="journal article" date="2014" name="Front. Microbiol.">
        <title>High frequency of phylogenetically diverse reductive dehalogenase-homologous genes in deep subseafloor sedimentary metagenomes.</title>
        <authorList>
            <person name="Kawai M."/>
            <person name="Futagami T."/>
            <person name="Toyoda A."/>
            <person name="Takaki Y."/>
            <person name="Nishi S."/>
            <person name="Hori S."/>
            <person name="Arai W."/>
            <person name="Tsubouchi T."/>
            <person name="Morono Y."/>
            <person name="Uchiyama I."/>
            <person name="Ito T."/>
            <person name="Fujiyama A."/>
            <person name="Inagaki F."/>
            <person name="Takami H."/>
        </authorList>
    </citation>
    <scope>NUCLEOTIDE SEQUENCE</scope>
    <source>
        <strain evidence="1">Expedition CK06-06</strain>
    </source>
</reference>
<name>X1EHJ8_9ZZZZ</name>
<accession>X1EHJ8</accession>